<dbReference type="Gene3D" id="3.40.50.1820">
    <property type="entry name" value="alpha/beta hydrolase"/>
    <property type="match status" value="1"/>
</dbReference>
<reference evidence="3" key="1">
    <citation type="journal article" date="2014" name="PLoS Genet.">
        <title>Signature Gene Expression Reveals Novel Clues to the Molecular Mechanisms of Dimorphic Transition in Penicillium marneffei.</title>
        <authorList>
            <person name="Yang E."/>
            <person name="Wang G."/>
            <person name="Cai J."/>
            <person name="Woo P.C."/>
            <person name="Lau S.K."/>
            <person name="Yuen K.-Y."/>
            <person name="Chow W.-N."/>
            <person name="Lin X."/>
        </authorList>
    </citation>
    <scope>NUCLEOTIDE SEQUENCE [LARGE SCALE GENOMIC DNA]</scope>
    <source>
        <strain evidence="3">PM1</strain>
    </source>
</reference>
<protein>
    <submittedName>
        <fullName evidence="3">Vegetative-specific protein H5</fullName>
    </submittedName>
</protein>
<dbReference type="InterPro" id="IPR050300">
    <property type="entry name" value="GDXG_lipolytic_enzyme"/>
</dbReference>
<feature type="domain" description="Alpha/beta hydrolase fold-3" evidence="2">
    <location>
        <begin position="117"/>
        <end position="324"/>
    </location>
</feature>
<evidence type="ECO:0000313" key="3">
    <source>
        <dbReference type="EMBL" id="KFX41398.1"/>
    </source>
</evidence>
<keyword evidence="1" id="KW-0378">Hydrolase</keyword>
<organism evidence="3">
    <name type="scientific">Talaromyces marneffei PM1</name>
    <dbReference type="NCBI Taxonomy" id="1077442"/>
    <lineage>
        <taxon>Eukaryota</taxon>
        <taxon>Fungi</taxon>
        <taxon>Dikarya</taxon>
        <taxon>Ascomycota</taxon>
        <taxon>Pezizomycotina</taxon>
        <taxon>Eurotiomycetes</taxon>
        <taxon>Eurotiomycetidae</taxon>
        <taxon>Eurotiales</taxon>
        <taxon>Trichocomaceae</taxon>
        <taxon>Talaromyces</taxon>
        <taxon>Talaromyces sect. Talaromyces</taxon>
    </lineage>
</organism>
<dbReference type="InterPro" id="IPR013094">
    <property type="entry name" value="AB_hydrolase_3"/>
</dbReference>
<accession>A0A093X848</accession>
<dbReference type="PANTHER" id="PTHR48081">
    <property type="entry name" value="AB HYDROLASE SUPERFAMILY PROTEIN C4A8.06C"/>
    <property type="match status" value="1"/>
</dbReference>
<evidence type="ECO:0000259" key="2">
    <source>
        <dbReference type="Pfam" id="PF07859"/>
    </source>
</evidence>
<dbReference type="InterPro" id="IPR029058">
    <property type="entry name" value="AB_hydrolase_fold"/>
</dbReference>
<sequence>MSSDSLYINPERWLRRRRTVETSKIDQTIQACHPQLKPALEKIHQEPYEVTTEEQLRNFRERANGSNAQSVLNEYHAQYSDSHLEHYEWSFNREGYTIDLSIFRPSGDGPVGGRPCVYYIHGGGFIFGSRWSGMKAIIPLIHDHNAICVTVEYRLAPEYKAPTQLEDCFHGLVEVWKQRDSIGINDRLLLVGRSAGAALAVGVALRVRDSKDEEKPQICGQILSFPMLDHTSKMASGEFPESPAWTLHNNISAWQWYLGNEKERTTIYSLPGTAGVQDLVGLPPTLIDIAEVDCLCTEAQHFGEKLKVAKNDVEIMPWKGLFHCGDWALQGQQDLYLSELKFRSVWARRCLGTS</sequence>
<gene>
    <name evidence="3" type="ORF">GQ26_0600050</name>
</gene>
<dbReference type="GO" id="GO:0016787">
    <property type="term" value="F:hydrolase activity"/>
    <property type="evidence" value="ECO:0007669"/>
    <property type="project" value="UniProtKB-KW"/>
</dbReference>
<evidence type="ECO:0000256" key="1">
    <source>
        <dbReference type="ARBA" id="ARBA00022801"/>
    </source>
</evidence>
<dbReference type="EMBL" id="JPOX01000060">
    <property type="protein sequence ID" value="KFX41398.1"/>
    <property type="molecule type" value="Genomic_DNA"/>
</dbReference>
<name>A0A093X848_TALMA</name>
<dbReference type="HOGENOM" id="CLU_012494_6_1_1"/>
<dbReference type="Pfam" id="PF07859">
    <property type="entry name" value="Abhydrolase_3"/>
    <property type="match status" value="1"/>
</dbReference>
<comment type="caution">
    <text evidence="3">The sequence shown here is derived from an EMBL/GenBank/DDBJ whole genome shotgun (WGS) entry which is preliminary data.</text>
</comment>
<dbReference type="SUPFAM" id="SSF53474">
    <property type="entry name" value="alpha/beta-Hydrolases"/>
    <property type="match status" value="1"/>
</dbReference>
<proteinExistence type="predicted"/>
<dbReference type="AlphaFoldDB" id="A0A093X848"/>
<dbReference type="PANTHER" id="PTHR48081:SF8">
    <property type="entry name" value="ALPHA_BETA HYDROLASE FOLD-3 DOMAIN-CONTAINING PROTEIN-RELATED"/>
    <property type="match status" value="1"/>
</dbReference>